<evidence type="ECO:0000313" key="7">
    <source>
        <dbReference type="Proteomes" id="UP000095003"/>
    </source>
</evidence>
<dbReference type="SUPFAM" id="SSF46689">
    <property type="entry name" value="Homeodomain-like"/>
    <property type="match status" value="1"/>
</dbReference>
<comment type="caution">
    <text evidence="4">The sequence shown here is derived from an EMBL/GenBank/DDBJ whole genome shotgun (WGS) entry which is preliminary data.</text>
</comment>
<sequence>MARNKYPEETRNLIIDTAARLFVEKGYEHTSIQDIINNLGGLSKGAIYHHFKSKDEIMNAVADKLYAGATESMWVIARRKDLTGLEKLRMIFQTSMYSSAQEELFSAAPDMMNNPQLLVLYLRNSVQKESPAMIQPILEEGIADGSIRTEYPRELAEVLMLIGNLWLNPMVYPCDTEQLLNKLKFFQHMLRVFGLDIIEDEMFTQLEKYSQLYQENKDR</sequence>
<dbReference type="PROSITE" id="PS50977">
    <property type="entry name" value="HTH_TETR_2"/>
    <property type="match status" value="1"/>
</dbReference>
<dbReference type="PANTHER" id="PTHR43479:SF11">
    <property type="entry name" value="ACREF_ENVCD OPERON REPRESSOR-RELATED"/>
    <property type="match status" value="1"/>
</dbReference>
<evidence type="ECO:0000256" key="2">
    <source>
        <dbReference type="PROSITE-ProRule" id="PRU00335"/>
    </source>
</evidence>
<organism evidence="4 6">
    <name type="scientific">Eisenbergiella tayi</name>
    <dbReference type="NCBI Taxonomy" id="1432052"/>
    <lineage>
        <taxon>Bacteria</taxon>
        <taxon>Bacillati</taxon>
        <taxon>Bacillota</taxon>
        <taxon>Clostridia</taxon>
        <taxon>Lachnospirales</taxon>
        <taxon>Lachnospiraceae</taxon>
        <taxon>Eisenbergiella</taxon>
    </lineage>
</organism>
<dbReference type="Proteomes" id="UP000094067">
    <property type="component" value="Unassembled WGS sequence"/>
</dbReference>
<dbReference type="PANTHER" id="PTHR43479">
    <property type="entry name" value="ACREF/ENVCD OPERON REPRESSOR-RELATED"/>
    <property type="match status" value="1"/>
</dbReference>
<evidence type="ECO:0000313" key="5">
    <source>
        <dbReference type="EMBL" id="ODM10276.1"/>
    </source>
</evidence>
<gene>
    <name evidence="4" type="primary">kstR2_7</name>
    <name evidence="5" type="synonym">kstR2_6</name>
    <name evidence="5" type="ORF">BEH84_04648</name>
    <name evidence="4" type="ORF">BEI61_05204</name>
</gene>
<dbReference type="EMBL" id="MCGH01000003">
    <property type="protein sequence ID" value="ODM04397.1"/>
    <property type="molecule type" value="Genomic_DNA"/>
</dbReference>
<feature type="DNA-binding region" description="H-T-H motif" evidence="2">
    <location>
        <begin position="32"/>
        <end position="51"/>
    </location>
</feature>
<protein>
    <submittedName>
        <fullName evidence="4">HTH-type transcriptional repressor KstR2</fullName>
    </submittedName>
</protein>
<dbReference type="InterPro" id="IPR009057">
    <property type="entry name" value="Homeodomain-like_sf"/>
</dbReference>
<feature type="domain" description="HTH tetR-type" evidence="3">
    <location>
        <begin position="8"/>
        <end position="69"/>
    </location>
</feature>
<dbReference type="InterPro" id="IPR001647">
    <property type="entry name" value="HTH_TetR"/>
</dbReference>
<dbReference type="Pfam" id="PF00440">
    <property type="entry name" value="TetR_N"/>
    <property type="match status" value="1"/>
</dbReference>
<accession>A0A1E3A7D2</accession>
<evidence type="ECO:0000313" key="6">
    <source>
        <dbReference type="Proteomes" id="UP000094067"/>
    </source>
</evidence>
<evidence type="ECO:0000313" key="4">
    <source>
        <dbReference type="EMBL" id="ODM04397.1"/>
    </source>
</evidence>
<dbReference type="GO" id="GO:0003677">
    <property type="term" value="F:DNA binding"/>
    <property type="evidence" value="ECO:0007669"/>
    <property type="project" value="UniProtKB-UniRule"/>
</dbReference>
<name>A0A1E3A7D2_9FIRM</name>
<dbReference type="PATRIC" id="fig|1432052.3.peg.5152"/>
<dbReference type="InterPro" id="IPR050624">
    <property type="entry name" value="HTH-type_Tx_Regulator"/>
</dbReference>
<dbReference type="RefSeq" id="WP_009250290.1">
    <property type="nucleotide sequence ID" value="NZ_BAABXS010000001.1"/>
</dbReference>
<evidence type="ECO:0000259" key="3">
    <source>
        <dbReference type="PROSITE" id="PS50977"/>
    </source>
</evidence>
<dbReference type="Gene3D" id="1.10.357.10">
    <property type="entry name" value="Tetracycline Repressor, domain 2"/>
    <property type="match status" value="1"/>
</dbReference>
<dbReference type="EMBL" id="MCGI01000004">
    <property type="protein sequence ID" value="ODM10276.1"/>
    <property type="molecule type" value="Genomic_DNA"/>
</dbReference>
<evidence type="ECO:0000256" key="1">
    <source>
        <dbReference type="ARBA" id="ARBA00023125"/>
    </source>
</evidence>
<dbReference type="AlphaFoldDB" id="A0A1E3A7D2"/>
<reference evidence="6 7" key="1">
    <citation type="submission" date="2016-07" db="EMBL/GenBank/DDBJ databases">
        <title>Characterization of isolates of Eisenbergiella tayi derived from blood cultures, using whole genome sequencing.</title>
        <authorList>
            <person name="Burdz T."/>
            <person name="Wiebe D."/>
            <person name="Huynh C."/>
            <person name="Bernard K."/>
        </authorList>
    </citation>
    <scope>NUCLEOTIDE SEQUENCE [LARGE SCALE GENOMIC DNA]</scope>
    <source>
        <strain evidence="4 6">NML 110608</strain>
        <strain evidence="5 7">NML 120489</strain>
    </source>
</reference>
<dbReference type="Proteomes" id="UP000095003">
    <property type="component" value="Unassembled WGS sequence"/>
</dbReference>
<keyword evidence="1 2" id="KW-0238">DNA-binding</keyword>
<proteinExistence type="predicted"/>